<reference evidence="2 3" key="1">
    <citation type="journal article" date="2018" name="New Phytol.">
        <title>Phylogenomics of Endogonaceae and evolution of mycorrhizas within Mucoromycota.</title>
        <authorList>
            <person name="Chang Y."/>
            <person name="Desiro A."/>
            <person name="Na H."/>
            <person name="Sandor L."/>
            <person name="Lipzen A."/>
            <person name="Clum A."/>
            <person name="Barry K."/>
            <person name="Grigoriev I.V."/>
            <person name="Martin F.M."/>
            <person name="Stajich J.E."/>
            <person name="Smith M.E."/>
            <person name="Bonito G."/>
            <person name="Spatafora J.W."/>
        </authorList>
    </citation>
    <scope>NUCLEOTIDE SEQUENCE [LARGE SCALE GENOMIC DNA]</scope>
    <source>
        <strain evidence="2 3">GMNB39</strain>
    </source>
</reference>
<sequence>MREETEALSRGKVVRQHTREEAEPLQQWRQNRSAMNARGGRGTLTRQSRSASTTEKRRHSNKYRIQDGSQDPGGGVLAEGGPCQRTQKNAGKNRKKERGEEQAKERREEQEKERGEEQTKERGEEQTKERGEEHAKRKNVGKEQKLAFLHNSSLLPSLRPLSATLPLLLPSRPLQHQCRNQLSWQGAEFAIFSDLLTRAPARLSVILGPSSSGKTALVREILHKKVQEVSPLFINCHADVFDTPTVYRSLYAQFVPLHRLPGTQATIIRGIKSVARTSAQANLLLGAITETLPCSTEWNDTDIGTRARPRRG</sequence>
<organism evidence="2 3">
    <name type="scientific">Jimgerdemannia flammicorona</name>
    <dbReference type="NCBI Taxonomy" id="994334"/>
    <lineage>
        <taxon>Eukaryota</taxon>
        <taxon>Fungi</taxon>
        <taxon>Fungi incertae sedis</taxon>
        <taxon>Mucoromycota</taxon>
        <taxon>Mucoromycotina</taxon>
        <taxon>Endogonomycetes</taxon>
        <taxon>Endogonales</taxon>
        <taxon>Endogonaceae</taxon>
        <taxon>Jimgerdemannia</taxon>
    </lineage>
</organism>
<gene>
    <name evidence="2" type="ORF">BC936DRAFT_149029</name>
</gene>
<evidence type="ECO:0000313" key="2">
    <source>
        <dbReference type="EMBL" id="RUP44772.1"/>
    </source>
</evidence>
<accession>A0A433D1R1</accession>
<dbReference type="Gene3D" id="3.40.50.300">
    <property type="entry name" value="P-loop containing nucleotide triphosphate hydrolases"/>
    <property type="match status" value="1"/>
</dbReference>
<evidence type="ECO:0000256" key="1">
    <source>
        <dbReference type="SAM" id="MobiDB-lite"/>
    </source>
</evidence>
<dbReference type="CDD" id="cd00882">
    <property type="entry name" value="Ras_like_GTPase"/>
    <property type="match status" value="1"/>
</dbReference>
<dbReference type="Proteomes" id="UP000268093">
    <property type="component" value="Unassembled WGS sequence"/>
</dbReference>
<keyword evidence="3" id="KW-1185">Reference proteome</keyword>
<name>A0A433D1R1_9FUNG</name>
<dbReference type="EMBL" id="RBNI01008352">
    <property type="protein sequence ID" value="RUP44772.1"/>
    <property type="molecule type" value="Genomic_DNA"/>
</dbReference>
<comment type="caution">
    <text evidence="2">The sequence shown here is derived from an EMBL/GenBank/DDBJ whole genome shotgun (WGS) entry which is preliminary data.</text>
</comment>
<evidence type="ECO:0000313" key="3">
    <source>
        <dbReference type="Proteomes" id="UP000268093"/>
    </source>
</evidence>
<dbReference type="InterPro" id="IPR027417">
    <property type="entry name" value="P-loop_NTPase"/>
</dbReference>
<proteinExistence type="predicted"/>
<protein>
    <submittedName>
        <fullName evidence="2">Uncharacterized protein</fullName>
    </submittedName>
</protein>
<feature type="region of interest" description="Disordered" evidence="1">
    <location>
        <begin position="1"/>
        <end position="144"/>
    </location>
</feature>
<dbReference type="AlphaFoldDB" id="A0A433D1R1"/>
<dbReference type="OrthoDB" id="2417260at2759"/>
<feature type="compositionally biased region" description="Polar residues" evidence="1">
    <location>
        <begin position="44"/>
        <end position="53"/>
    </location>
</feature>
<feature type="compositionally biased region" description="Basic and acidic residues" evidence="1">
    <location>
        <begin position="97"/>
        <end position="144"/>
    </location>
</feature>